<evidence type="ECO:0000313" key="3">
    <source>
        <dbReference type="EMBL" id="PJA46572.1"/>
    </source>
</evidence>
<evidence type="ECO:0000313" key="4">
    <source>
        <dbReference type="Proteomes" id="UP000231263"/>
    </source>
</evidence>
<dbReference type="Gene3D" id="3.40.50.2000">
    <property type="entry name" value="Glycogen Phosphorylase B"/>
    <property type="match status" value="2"/>
</dbReference>
<dbReference type="AlphaFoldDB" id="A0A2M7XFD0"/>
<reference evidence="4" key="1">
    <citation type="submission" date="2017-09" db="EMBL/GenBank/DDBJ databases">
        <title>Depth-based differentiation of microbial function through sediment-hosted aquifers and enrichment of novel symbionts in the deep terrestrial subsurface.</title>
        <authorList>
            <person name="Probst A.J."/>
            <person name="Ladd B."/>
            <person name="Jarett J.K."/>
            <person name="Geller-Mcgrath D.E."/>
            <person name="Sieber C.M.K."/>
            <person name="Emerson J.B."/>
            <person name="Anantharaman K."/>
            <person name="Thomas B.C."/>
            <person name="Malmstrom R."/>
            <person name="Stieglmeier M."/>
            <person name="Klingl A."/>
            <person name="Woyke T."/>
            <person name="Ryan C.M."/>
            <person name="Banfield J.F."/>
        </authorList>
    </citation>
    <scope>NUCLEOTIDE SEQUENCE [LARGE SCALE GENOMIC DNA]</scope>
</reference>
<dbReference type="Pfam" id="PF00534">
    <property type="entry name" value="Glycos_transf_1"/>
    <property type="match status" value="1"/>
</dbReference>
<feature type="domain" description="Glycosyltransferase subfamily 4-like N-terminal" evidence="2">
    <location>
        <begin position="36"/>
        <end position="137"/>
    </location>
</feature>
<sequence>MSKRILLPTPDFTPQRGGVARYLSALKQVLGENIVIKYWPTNFPRGKKLVKKIQTLAVDYDEIWTSHIYPIGNALRKIRKPYLVMLHGMDFDLARRNIARAYFARKILKKAKVVTVNSQALANEVKKFCGVDSLVVYPVVSDALIKTSHIPNRLNRKTVKLLTVGRLVERKGHLKILEVLKNLRDVKYLIVGDGEMKTEILKKIAEYKLEDQVELRTEVADEDLPEIYKEADIFVMPTSKTNTDREGFGIVYLEAGLFGLPSIAVNHPGVDEAVLDNETGILINDSQEELKSAIIRLVENQSLCLKMGLAGRDRTLAEFTAEAQFQKLQKLI</sequence>
<gene>
    <name evidence="3" type="ORF">CO173_02280</name>
</gene>
<dbReference type="PANTHER" id="PTHR12526:SF630">
    <property type="entry name" value="GLYCOSYLTRANSFERASE"/>
    <property type="match status" value="1"/>
</dbReference>
<dbReference type="GO" id="GO:0016757">
    <property type="term" value="F:glycosyltransferase activity"/>
    <property type="evidence" value="ECO:0007669"/>
    <property type="project" value="InterPro"/>
</dbReference>
<proteinExistence type="predicted"/>
<feature type="domain" description="Glycosyl transferase family 1" evidence="1">
    <location>
        <begin position="151"/>
        <end position="313"/>
    </location>
</feature>
<dbReference type="EMBL" id="PFWT01000009">
    <property type="protein sequence ID" value="PJA46572.1"/>
    <property type="molecule type" value="Genomic_DNA"/>
</dbReference>
<evidence type="ECO:0008006" key="5">
    <source>
        <dbReference type="Google" id="ProtNLM"/>
    </source>
</evidence>
<organism evidence="3 4">
    <name type="scientific">Candidatus Uhrbacteria bacterium CG_4_9_14_3_um_filter_41_35</name>
    <dbReference type="NCBI Taxonomy" id="1975034"/>
    <lineage>
        <taxon>Bacteria</taxon>
        <taxon>Candidatus Uhriibacteriota</taxon>
    </lineage>
</organism>
<dbReference type="InterPro" id="IPR028098">
    <property type="entry name" value="Glyco_trans_4-like_N"/>
</dbReference>
<dbReference type="InterPro" id="IPR001296">
    <property type="entry name" value="Glyco_trans_1"/>
</dbReference>
<protein>
    <recommendedName>
        <fullName evidence="5">Glycosyl transferase family 1 domain-containing protein</fullName>
    </recommendedName>
</protein>
<accession>A0A2M7XFD0</accession>
<comment type="caution">
    <text evidence="3">The sequence shown here is derived from an EMBL/GenBank/DDBJ whole genome shotgun (WGS) entry which is preliminary data.</text>
</comment>
<dbReference type="SUPFAM" id="SSF53756">
    <property type="entry name" value="UDP-Glycosyltransferase/glycogen phosphorylase"/>
    <property type="match status" value="1"/>
</dbReference>
<name>A0A2M7XFD0_9BACT</name>
<dbReference type="Pfam" id="PF13439">
    <property type="entry name" value="Glyco_transf_4"/>
    <property type="match status" value="1"/>
</dbReference>
<evidence type="ECO:0000259" key="1">
    <source>
        <dbReference type="Pfam" id="PF00534"/>
    </source>
</evidence>
<dbReference type="PANTHER" id="PTHR12526">
    <property type="entry name" value="GLYCOSYLTRANSFERASE"/>
    <property type="match status" value="1"/>
</dbReference>
<dbReference type="CDD" id="cd03801">
    <property type="entry name" value="GT4_PimA-like"/>
    <property type="match status" value="1"/>
</dbReference>
<evidence type="ECO:0000259" key="2">
    <source>
        <dbReference type="Pfam" id="PF13439"/>
    </source>
</evidence>
<dbReference type="Proteomes" id="UP000231263">
    <property type="component" value="Unassembled WGS sequence"/>
</dbReference>